<sequence length="300" mass="34884">MLHHHQPRGWIEKLSARIRSPVEDDGGSPIDRSLIEEKGWSHPKTLCVLINLQMGRAKLRIELIPKEKTRNTTYHKRKDGMLKKANEFTILCDVDTVIIIYPPHSHQPVIWPENPDKIKKAIASYKKKLQDESSRNRSYDLNDFLEDRMKKIEDELVKARKRNIEAKYPTWFDGLDGLDDGQLRQFAMELEMKKSMVQAHLEFKKRNMAELMLGIENMQDIDHHGQLMNQQYGRGWFNEAPMGLGLGYPVYDNLYPNSNPNQWVFPAPVVHGGVMQEFARQEHESQVNINGVGDFIMDDH</sequence>
<dbReference type="EMBL" id="CM042038">
    <property type="protein sequence ID" value="KAI3731032.1"/>
    <property type="molecule type" value="Genomic_DNA"/>
</dbReference>
<dbReference type="Proteomes" id="UP001056120">
    <property type="component" value="Linkage Group LG21"/>
</dbReference>
<evidence type="ECO:0000313" key="1">
    <source>
        <dbReference type="EMBL" id="KAI3731032.1"/>
    </source>
</evidence>
<organism evidence="1 2">
    <name type="scientific">Smallanthus sonchifolius</name>
    <dbReference type="NCBI Taxonomy" id="185202"/>
    <lineage>
        <taxon>Eukaryota</taxon>
        <taxon>Viridiplantae</taxon>
        <taxon>Streptophyta</taxon>
        <taxon>Embryophyta</taxon>
        <taxon>Tracheophyta</taxon>
        <taxon>Spermatophyta</taxon>
        <taxon>Magnoliopsida</taxon>
        <taxon>eudicotyledons</taxon>
        <taxon>Gunneridae</taxon>
        <taxon>Pentapetalae</taxon>
        <taxon>asterids</taxon>
        <taxon>campanulids</taxon>
        <taxon>Asterales</taxon>
        <taxon>Asteraceae</taxon>
        <taxon>Asteroideae</taxon>
        <taxon>Heliantheae alliance</taxon>
        <taxon>Millerieae</taxon>
        <taxon>Smallanthus</taxon>
    </lineage>
</organism>
<reference evidence="2" key="1">
    <citation type="journal article" date="2022" name="Mol. Ecol. Resour.">
        <title>The genomes of chicory, endive, great burdock and yacon provide insights into Asteraceae palaeo-polyploidization history and plant inulin production.</title>
        <authorList>
            <person name="Fan W."/>
            <person name="Wang S."/>
            <person name="Wang H."/>
            <person name="Wang A."/>
            <person name="Jiang F."/>
            <person name="Liu H."/>
            <person name="Zhao H."/>
            <person name="Xu D."/>
            <person name="Zhang Y."/>
        </authorList>
    </citation>
    <scope>NUCLEOTIDE SEQUENCE [LARGE SCALE GENOMIC DNA]</scope>
    <source>
        <strain evidence="2">cv. Yunnan</strain>
    </source>
</reference>
<protein>
    <submittedName>
        <fullName evidence="1">Uncharacterized protein</fullName>
    </submittedName>
</protein>
<gene>
    <name evidence="1" type="ORF">L1987_62215</name>
</gene>
<proteinExistence type="predicted"/>
<keyword evidence="2" id="KW-1185">Reference proteome</keyword>
<name>A0ACB9C9T6_9ASTR</name>
<evidence type="ECO:0000313" key="2">
    <source>
        <dbReference type="Proteomes" id="UP001056120"/>
    </source>
</evidence>
<reference evidence="1 2" key="2">
    <citation type="journal article" date="2022" name="Mol. Ecol. Resour.">
        <title>The genomes of chicory, endive, great burdock and yacon provide insights into Asteraceae paleo-polyploidization history and plant inulin production.</title>
        <authorList>
            <person name="Fan W."/>
            <person name="Wang S."/>
            <person name="Wang H."/>
            <person name="Wang A."/>
            <person name="Jiang F."/>
            <person name="Liu H."/>
            <person name="Zhao H."/>
            <person name="Xu D."/>
            <person name="Zhang Y."/>
        </authorList>
    </citation>
    <scope>NUCLEOTIDE SEQUENCE [LARGE SCALE GENOMIC DNA]</scope>
    <source>
        <strain evidence="2">cv. Yunnan</strain>
        <tissue evidence="1">Leaves</tissue>
    </source>
</reference>
<accession>A0ACB9C9T6</accession>
<comment type="caution">
    <text evidence="1">The sequence shown here is derived from an EMBL/GenBank/DDBJ whole genome shotgun (WGS) entry which is preliminary data.</text>
</comment>